<dbReference type="PANTHER" id="PTHR37540">
    <property type="entry name" value="TRANSCRIPTION FACTOR (ACR-2), PUTATIVE-RELATED-RELATED"/>
    <property type="match status" value="1"/>
</dbReference>
<proteinExistence type="predicted"/>
<dbReference type="STRING" id="1392250.A0A2I2GF85"/>
<feature type="compositionally biased region" description="Low complexity" evidence="1">
    <location>
        <begin position="73"/>
        <end position="99"/>
    </location>
</feature>
<dbReference type="OrthoDB" id="3469466at2759"/>
<dbReference type="PANTHER" id="PTHR37540:SF5">
    <property type="entry name" value="TRANSCRIPTION FACTOR DOMAIN-CONTAINING PROTEIN"/>
    <property type="match status" value="1"/>
</dbReference>
<dbReference type="AlphaFoldDB" id="A0A2I2GF85"/>
<gene>
    <name evidence="2" type="ORF">P170DRAFT_422549</name>
</gene>
<evidence type="ECO:0000313" key="2">
    <source>
        <dbReference type="EMBL" id="PLB51540.1"/>
    </source>
</evidence>
<dbReference type="GeneID" id="36555141"/>
<sequence>MPPNKAAAGRKRDVIHFVNARPSSETERVRIRHLVRAHVGQWISDQTKDRSDPADTQFNGPHEKAVDLDAEESLFPSSSPSRRSSSHSSESNAPVSNSLVRSAERKNGRQTTPIARACPVHNDVVVGQFDRNYDQNQMVRGSMSLSNSPSPPPPGDYVETLGANVLDPFHTSPSKYAPDLVNACLNVLWPGLTPGHGSDDSSVLASSNWFPLSLNDPTLFTAFLFGSLSHQRVQWINGWIPEGAFRPRDQQLLQLCEFETIKMINHQVSIPGRAVCDAVILSVICMAHNVADEDDKRRQRRTPFHAPMRRLQWLDVYGSLPPNIIHVAGLVQMVKLRGGLEQITLPGLAPVLSFSDIVTATTYLVPPTFSYIPLCDDRRNVPLQTLLGYDAMDVERHYGHLRQLGLTEELLNLFYAMRLYMNNVDAILRKTMKCDDALIADQRNLIQYTLQALPPASQIEGYPSYPDQGIVYEATRLAAIVYSVGVVFPLPAQSSPLAQLSLFLRGTVGTWRSSSTWANPQALALILWVLTLGGIASDNRPEREWFVQVLGQTLRDHHISTWAELRTMLKMVLWYDSACDEAGRNLLFEIEMAFMSF</sequence>
<organism evidence="2 3">
    <name type="scientific">Aspergillus steynii IBT 23096</name>
    <dbReference type="NCBI Taxonomy" id="1392250"/>
    <lineage>
        <taxon>Eukaryota</taxon>
        <taxon>Fungi</taxon>
        <taxon>Dikarya</taxon>
        <taxon>Ascomycota</taxon>
        <taxon>Pezizomycotina</taxon>
        <taxon>Eurotiomycetes</taxon>
        <taxon>Eurotiomycetidae</taxon>
        <taxon>Eurotiales</taxon>
        <taxon>Aspergillaceae</taxon>
        <taxon>Aspergillus</taxon>
        <taxon>Aspergillus subgen. Circumdati</taxon>
    </lineage>
</organism>
<feature type="region of interest" description="Disordered" evidence="1">
    <location>
        <begin position="45"/>
        <end position="116"/>
    </location>
</feature>
<reference evidence="2 3" key="1">
    <citation type="submission" date="2016-12" db="EMBL/GenBank/DDBJ databases">
        <title>The genomes of Aspergillus section Nigri reveals drivers in fungal speciation.</title>
        <authorList>
            <consortium name="DOE Joint Genome Institute"/>
            <person name="Vesth T.C."/>
            <person name="Nybo J."/>
            <person name="Theobald S."/>
            <person name="Brandl J."/>
            <person name="Frisvad J.C."/>
            <person name="Nielsen K.F."/>
            <person name="Lyhne E.K."/>
            <person name="Kogle M.E."/>
            <person name="Kuo A."/>
            <person name="Riley R."/>
            <person name="Clum A."/>
            <person name="Nolan M."/>
            <person name="Lipzen A."/>
            <person name="Salamov A."/>
            <person name="Henrissat B."/>
            <person name="Wiebenga A."/>
            <person name="De Vries R.P."/>
            <person name="Grigoriev I.V."/>
            <person name="Mortensen U.H."/>
            <person name="Andersen M.R."/>
            <person name="Baker S.E."/>
        </authorList>
    </citation>
    <scope>NUCLEOTIDE SEQUENCE [LARGE SCALE GENOMIC DNA]</scope>
    <source>
        <strain evidence="2 3">IBT 23096</strain>
    </source>
</reference>
<dbReference type="EMBL" id="MSFO01000002">
    <property type="protein sequence ID" value="PLB51540.1"/>
    <property type="molecule type" value="Genomic_DNA"/>
</dbReference>
<name>A0A2I2GF85_9EURO</name>
<dbReference type="RefSeq" id="XP_024706842.1">
    <property type="nucleotide sequence ID" value="XM_024847442.1"/>
</dbReference>
<evidence type="ECO:0000313" key="3">
    <source>
        <dbReference type="Proteomes" id="UP000234275"/>
    </source>
</evidence>
<protein>
    <submittedName>
        <fullName evidence="2">Uncharacterized protein</fullName>
    </submittedName>
</protein>
<keyword evidence="3" id="KW-1185">Reference proteome</keyword>
<evidence type="ECO:0000256" key="1">
    <source>
        <dbReference type="SAM" id="MobiDB-lite"/>
    </source>
</evidence>
<comment type="caution">
    <text evidence="2">The sequence shown here is derived from an EMBL/GenBank/DDBJ whole genome shotgun (WGS) entry which is preliminary data.</text>
</comment>
<accession>A0A2I2GF85</accession>
<dbReference type="Proteomes" id="UP000234275">
    <property type="component" value="Unassembled WGS sequence"/>
</dbReference>
<dbReference type="VEuPathDB" id="FungiDB:P170DRAFT_422549"/>